<dbReference type="PANTHER" id="PTHR11566:SF67">
    <property type="entry name" value="DYNAMIN-LIKE 120 KDA PROTEIN, MITOCHONDRIAL"/>
    <property type="match status" value="1"/>
</dbReference>
<feature type="non-terminal residue" evidence="4">
    <location>
        <position position="157"/>
    </location>
</feature>
<sequence>TVTTGMASDTKETIFSISKAYMQNPNAIILCIQDIKLKQWTDKQLPHKALEVAWETLQEEFARFMAEYKGKDQDDIFDKLKEAVKDESIKRHKWNERAMDSLRVIQHNALEDRSITDKPQWDAAIQFMEETLQSRLKDSMLAITAFCRLWYFRDLYR</sequence>
<accession>A0ABV0SEF0</accession>
<proteinExistence type="predicted"/>
<comment type="caution">
    <text evidence="4">The sequence shown here is derived from an EMBL/GenBank/DDBJ whole genome shotgun (WGS) entry which is preliminary data.</text>
</comment>
<evidence type="ECO:0000256" key="2">
    <source>
        <dbReference type="ARBA" id="ARBA00023134"/>
    </source>
</evidence>
<evidence type="ECO:0000256" key="1">
    <source>
        <dbReference type="ARBA" id="ARBA00022741"/>
    </source>
</evidence>
<reference evidence="4 5" key="1">
    <citation type="submission" date="2021-06" db="EMBL/GenBank/DDBJ databases">
        <authorList>
            <person name="Palmer J.M."/>
        </authorList>
    </citation>
    <scope>NUCLEOTIDE SEQUENCE [LARGE SCALE GENOMIC DNA]</scope>
    <source>
        <strain evidence="4 5">XC_2019</strain>
        <tissue evidence="4">Muscle</tissue>
    </source>
</reference>
<feature type="domain" description="Dynamin-like GTPase OPA1 C-terminal" evidence="3">
    <location>
        <begin position="28"/>
        <end position="140"/>
    </location>
</feature>
<evidence type="ECO:0000259" key="3">
    <source>
        <dbReference type="Pfam" id="PF19434"/>
    </source>
</evidence>
<dbReference type="PANTHER" id="PTHR11566">
    <property type="entry name" value="DYNAMIN"/>
    <property type="match status" value="1"/>
</dbReference>
<keyword evidence="5" id="KW-1185">Reference proteome</keyword>
<feature type="non-terminal residue" evidence="4">
    <location>
        <position position="1"/>
    </location>
</feature>
<protein>
    <submittedName>
        <fullName evidence="4">Dynamin-like 120 kDa protein, mitochondrial</fullName>
    </submittedName>
</protein>
<dbReference type="InterPro" id="IPR022812">
    <property type="entry name" value="Dynamin"/>
</dbReference>
<dbReference type="EMBL" id="JAHRIN010077802">
    <property type="protein sequence ID" value="MEQ2218904.1"/>
    <property type="molecule type" value="Genomic_DNA"/>
</dbReference>
<dbReference type="Proteomes" id="UP001434883">
    <property type="component" value="Unassembled WGS sequence"/>
</dbReference>
<keyword evidence="1" id="KW-0547">Nucleotide-binding</keyword>
<dbReference type="InterPro" id="IPR045817">
    <property type="entry name" value="OPA1_C"/>
</dbReference>
<keyword evidence="2" id="KW-0342">GTP-binding</keyword>
<organism evidence="4 5">
    <name type="scientific">Xenoophorus captivus</name>
    <dbReference type="NCBI Taxonomy" id="1517983"/>
    <lineage>
        <taxon>Eukaryota</taxon>
        <taxon>Metazoa</taxon>
        <taxon>Chordata</taxon>
        <taxon>Craniata</taxon>
        <taxon>Vertebrata</taxon>
        <taxon>Euteleostomi</taxon>
        <taxon>Actinopterygii</taxon>
        <taxon>Neopterygii</taxon>
        <taxon>Teleostei</taxon>
        <taxon>Neoteleostei</taxon>
        <taxon>Acanthomorphata</taxon>
        <taxon>Ovalentaria</taxon>
        <taxon>Atherinomorphae</taxon>
        <taxon>Cyprinodontiformes</taxon>
        <taxon>Goodeidae</taxon>
        <taxon>Xenoophorus</taxon>
    </lineage>
</organism>
<evidence type="ECO:0000313" key="5">
    <source>
        <dbReference type="Proteomes" id="UP001434883"/>
    </source>
</evidence>
<dbReference type="Pfam" id="PF19434">
    <property type="entry name" value="OPA1_C"/>
    <property type="match status" value="1"/>
</dbReference>
<evidence type="ECO:0000313" key="4">
    <source>
        <dbReference type="EMBL" id="MEQ2218904.1"/>
    </source>
</evidence>
<name>A0ABV0SEF0_9TELE</name>
<gene>
    <name evidence="4" type="primary">OPA1_1</name>
    <name evidence="4" type="ORF">XENOCAPTIV_009785</name>
</gene>